<comment type="caution">
    <text evidence="4">The sequence shown here is derived from an EMBL/GenBank/DDBJ whole genome shotgun (WGS) entry which is preliminary data.</text>
</comment>
<dbReference type="GO" id="GO:0043856">
    <property type="term" value="F:anti-sigma factor antagonist activity"/>
    <property type="evidence" value="ECO:0007669"/>
    <property type="project" value="InterPro"/>
</dbReference>
<dbReference type="EMBL" id="SAUN01000001">
    <property type="protein sequence ID" value="RVX42689.1"/>
    <property type="molecule type" value="Genomic_DNA"/>
</dbReference>
<accession>A0A438MAD3</accession>
<protein>
    <recommendedName>
        <fullName evidence="2">Anti-sigma factor antagonist</fullName>
    </recommendedName>
</protein>
<organism evidence="4 5">
    <name type="scientific">Nonomuraea polychroma</name>
    <dbReference type="NCBI Taxonomy" id="46176"/>
    <lineage>
        <taxon>Bacteria</taxon>
        <taxon>Bacillati</taxon>
        <taxon>Actinomycetota</taxon>
        <taxon>Actinomycetes</taxon>
        <taxon>Streptosporangiales</taxon>
        <taxon>Streptosporangiaceae</taxon>
        <taxon>Nonomuraea</taxon>
    </lineage>
</organism>
<evidence type="ECO:0000313" key="4">
    <source>
        <dbReference type="EMBL" id="RVX42689.1"/>
    </source>
</evidence>
<dbReference type="PANTHER" id="PTHR33495:SF2">
    <property type="entry name" value="ANTI-SIGMA FACTOR ANTAGONIST TM_1081-RELATED"/>
    <property type="match status" value="1"/>
</dbReference>
<gene>
    <name evidence="4" type="ORF">EDD27_5333</name>
</gene>
<dbReference type="PANTHER" id="PTHR33495">
    <property type="entry name" value="ANTI-SIGMA FACTOR ANTAGONIST TM_1081-RELATED-RELATED"/>
    <property type="match status" value="1"/>
</dbReference>
<dbReference type="SUPFAM" id="SSF52091">
    <property type="entry name" value="SpoIIaa-like"/>
    <property type="match status" value="1"/>
</dbReference>
<dbReference type="Proteomes" id="UP000284824">
    <property type="component" value="Unassembled WGS sequence"/>
</dbReference>
<dbReference type="PROSITE" id="PS50801">
    <property type="entry name" value="STAS"/>
    <property type="match status" value="1"/>
</dbReference>
<dbReference type="InterPro" id="IPR002645">
    <property type="entry name" value="STAS_dom"/>
</dbReference>
<evidence type="ECO:0000256" key="2">
    <source>
        <dbReference type="RuleBase" id="RU003749"/>
    </source>
</evidence>
<evidence type="ECO:0000259" key="3">
    <source>
        <dbReference type="PROSITE" id="PS50801"/>
    </source>
</evidence>
<dbReference type="InterPro" id="IPR036513">
    <property type="entry name" value="STAS_dom_sf"/>
</dbReference>
<dbReference type="Pfam" id="PF01740">
    <property type="entry name" value="STAS"/>
    <property type="match status" value="1"/>
</dbReference>
<dbReference type="CDD" id="cd07043">
    <property type="entry name" value="STAS_anti-anti-sigma_factors"/>
    <property type="match status" value="1"/>
</dbReference>
<evidence type="ECO:0000256" key="1">
    <source>
        <dbReference type="ARBA" id="ARBA00009013"/>
    </source>
</evidence>
<evidence type="ECO:0000313" key="5">
    <source>
        <dbReference type="Proteomes" id="UP000284824"/>
    </source>
</evidence>
<dbReference type="InterPro" id="IPR003658">
    <property type="entry name" value="Anti-sigma_ant"/>
</dbReference>
<dbReference type="NCBIfam" id="TIGR00377">
    <property type="entry name" value="ant_ant_sig"/>
    <property type="match status" value="1"/>
</dbReference>
<reference evidence="4 5" key="1">
    <citation type="submission" date="2019-01" db="EMBL/GenBank/DDBJ databases">
        <title>Sequencing the genomes of 1000 actinobacteria strains.</title>
        <authorList>
            <person name="Klenk H.-P."/>
        </authorList>
    </citation>
    <scope>NUCLEOTIDE SEQUENCE [LARGE SCALE GENOMIC DNA]</scope>
    <source>
        <strain evidence="4 5">DSM 43925</strain>
    </source>
</reference>
<comment type="similarity">
    <text evidence="1 2">Belongs to the anti-sigma-factor antagonist family.</text>
</comment>
<name>A0A438MAD3_9ACTN</name>
<dbReference type="Gene3D" id="3.30.750.24">
    <property type="entry name" value="STAS domain"/>
    <property type="match status" value="1"/>
</dbReference>
<feature type="domain" description="STAS" evidence="3">
    <location>
        <begin position="6"/>
        <end position="113"/>
    </location>
</feature>
<sequence length="113" mass="12496">MSDTRLALRVDDHEGISVLHLDGELDLATEHIFLRACDQLLARGHAKIVVDVSRLGFCDCTGLGAFIAVQQQAELWGGYLRLVGVRRQLAKLLRLAQLVDTFPPYTDLQHACG</sequence>
<dbReference type="AlphaFoldDB" id="A0A438MAD3"/>
<proteinExistence type="inferred from homology"/>
<dbReference type="RefSeq" id="WP_164903789.1">
    <property type="nucleotide sequence ID" value="NZ_SAUN01000001.1"/>
</dbReference>
<keyword evidence="5" id="KW-1185">Reference proteome</keyword>